<evidence type="ECO:0000313" key="1">
    <source>
        <dbReference type="EMBL" id="AGC78296.1"/>
    </source>
</evidence>
<dbReference type="KEGG" id="ndo:DDD_3169"/>
<proteinExistence type="predicted"/>
<dbReference type="Proteomes" id="UP000011173">
    <property type="component" value="Chromosome"/>
</dbReference>
<dbReference type="STRING" id="592029.DDD_3169"/>
<accession>L7WEH2</accession>
<dbReference type="Gene3D" id="3.90.930.1">
    <property type="match status" value="1"/>
</dbReference>
<reference evidence="1 2" key="1">
    <citation type="journal article" date="2013" name="Genome Biol. Evol.">
        <title>Genomic makeup of the marine flavobacterium Nonlabens (Donghaeana) dokdonensis DSW-6 and identification of a novel class of rhodopsins.</title>
        <authorList>
            <person name="Kwon S.K."/>
            <person name="Kim B.K."/>
            <person name="Song J.Y."/>
            <person name="Kwak M.J."/>
            <person name="Lee C.H."/>
            <person name="Yoon J.H."/>
            <person name="Oh T.K."/>
            <person name="Kim J.F."/>
        </authorList>
    </citation>
    <scope>NUCLEOTIDE SEQUENCE [LARGE SCALE GENOMIC DNA]</scope>
    <source>
        <strain evidence="2">DSM 17205 / KCTC 12402 / DSW-6</strain>
    </source>
</reference>
<name>L7WEH2_NONDD</name>
<dbReference type="AlphaFoldDB" id="L7WEH2"/>
<organism evidence="1 2">
    <name type="scientific">Nonlabens dokdonensis (strain DSM 17205 / KCTC 12402 / DSW-6)</name>
    <name type="common">Donghaeana dokdonensis</name>
    <dbReference type="NCBI Taxonomy" id="592029"/>
    <lineage>
        <taxon>Bacteria</taxon>
        <taxon>Pseudomonadati</taxon>
        <taxon>Bacteroidota</taxon>
        <taxon>Flavobacteriia</taxon>
        <taxon>Flavobacteriales</taxon>
        <taxon>Flavobacteriaceae</taxon>
        <taxon>Nonlabens</taxon>
    </lineage>
</organism>
<evidence type="ECO:0000313" key="2">
    <source>
        <dbReference type="Proteomes" id="UP000011173"/>
    </source>
</evidence>
<gene>
    <name evidence="1" type="ordered locus">DDD_3169</name>
</gene>
<sequence>MLCIIMKTVLKLIFLLIINFSCFSQNSAKEKLNLVFYDACSNQIIEPEFEIFSMSKLNYDHITVYKEIDDWIVQYTTSIKTKNDTVRIPKILFAGGNELHSKRWTYLNCEKVCDGKETDFYVNGNKRTEGTYKNGKPIEIKEYRKNGTLRAQYFYENLTLNYNRVNYYDENSDLEEYQIYENKKKKTIIKTFDKSGKLTNRKTEKHYIE</sequence>
<dbReference type="SUPFAM" id="SSF82185">
    <property type="entry name" value="Histone H3 K4-specific methyltransferase SET7/9 N-terminal domain"/>
    <property type="match status" value="1"/>
</dbReference>
<dbReference type="eggNOG" id="COG2849">
    <property type="taxonomic scope" value="Bacteria"/>
</dbReference>
<dbReference type="EMBL" id="CP001397">
    <property type="protein sequence ID" value="AGC78296.1"/>
    <property type="molecule type" value="Genomic_DNA"/>
</dbReference>
<dbReference type="HOGENOM" id="CLU_1314357_0_0_10"/>
<protein>
    <submittedName>
        <fullName evidence="1">Uncharacterized protein</fullName>
    </submittedName>
</protein>
<dbReference type="PATRIC" id="fig|592029.3.peg.3143"/>